<dbReference type="Proteomes" id="UP001164746">
    <property type="component" value="Chromosome 17"/>
</dbReference>
<evidence type="ECO:0000259" key="3">
    <source>
        <dbReference type="PROSITE" id="PS51886"/>
    </source>
</evidence>
<organism evidence="4 5">
    <name type="scientific">Mya arenaria</name>
    <name type="common">Soft-shell clam</name>
    <dbReference type="NCBI Taxonomy" id="6604"/>
    <lineage>
        <taxon>Eukaryota</taxon>
        <taxon>Metazoa</taxon>
        <taxon>Spiralia</taxon>
        <taxon>Lophotrochozoa</taxon>
        <taxon>Mollusca</taxon>
        <taxon>Bivalvia</taxon>
        <taxon>Autobranchia</taxon>
        <taxon>Heteroconchia</taxon>
        <taxon>Euheterodonta</taxon>
        <taxon>Imparidentia</taxon>
        <taxon>Neoheterodontei</taxon>
        <taxon>Myida</taxon>
        <taxon>Myoidea</taxon>
        <taxon>Myidae</taxon>
        <taxon>Mya</taxon>
    </lineage>
</organism>
<evidence type="ECO:0000313" key="5">
    <source>
        <dbReference type="Proteomes" id="UP001164746"/>
    </source>
</evidence>
<dbReference type="EMBL" id="CP111028">
    <property type="protein sequence ID" value="WAR31624.1"/>
    <property type="molecule type" value="Genomic_DNA"/>
</dbReference>
<dbReference type="InterPro" id="IPR006571">
    <property type="entry name" value="TLDc_dom"/>
</dbReference>
<reference evidence="4" key="1">
    <citation type="submission" date="2022-11" db="EMBL/GenBank/DDBJ databases">
        <title>Centuries of genome instability and evolution in soft-shell clam transmissible cancer (bioRxiv).</title>
        <authorList>
            <person name="Hart S.F.M."/>
            <person name="Yonemitsu M.A."/>
            <person name="Giersch R.M."/>
            <person name="Beal B.F."/>
            <person name="Arriagada G."/>
            <person name="Davis B.W."/>
            <person name="Ostrander E.A."/>
            <person name="Goff S.P."/>
            <person name="Metzger M.J."/>
        </authorList>
    </citation>
    <scope>NUCLEOTIDE SEQUENCE</scope>
    <source>
        <strain evidence="4">MELC-2E11</strain>
        <tissue evidence="4">Siphon/mantle</tissue>
    </source>
</reference>
<feature type="region of interest" description="Disordered" evidence="2">
    <location>
        <begin position="536"/>
        <end position="586"/>
    </location>
</feature>
<name>A0ABY7GDP3_MYAAR</name>
<feature type="compositionally biased region" description="Basic residues" evidence="2">
    <location>
        <begin position="542"/>
        <end position="553"/>
    </location>
</feature>
<dbReference type="PANTHER" id="PTHR14241:SF32">
    <property type="entry name" value="VWFA DOMAIN-CONTAINING PROTEIN-RELATED"/>
    <property type="match status" value="1"/>
</dbReference>
<evidence type="ECO:0000256" key="2">
    <source>
        <dbReference type="SAM" id="MobiDB-lite"/>
    </source>
</evidence>
<dbReference type="CDD" id="cd00882">
    <property type="entry name" value="Ras_like_GTPase"/>
    <property type="match status" value="1"/>
</dbReference>
<dbReference type="SMART" id="SM00584">
    <property type="entry name" value="TLDc"/>
    <property type="match status" value="1"/>
</dbReference>
<evidence type="ECO:0000256" key="1">
    <source>
        <dbReference type="ARBA" id="ARBA00009243"/>
    </source>
</evidence>
<protein>
    <submittedName>
        <fullName evidence="4">IF44L-like protein</fullName>
    </submittedName>
</protein>
<dbReference type="Gene3D" id="3.40.50.300">
    <property type="entry name" value="P-loop containing nucleotide triphosphate hydrolases"/>
    <property type="match status" value="1"/>
</dbReference>
<sequence length="586" mass="64734">MLLGMSPSEAASSMTGNLTKAVRKQLVAWIGTGSKKFTLLYSITKDGCSPQTFHQKCDMKGATVTLLYNEQKSVFGGYASLPWFSIGGSHVRDDAAFLFQLRFSGVNRLNKFPVKPDNASGLYYGLDYGPTFGKGHDLLTFTNSPSSSNGIYALNGSMSASSYDMKGLGAEHINNGSMKCLELEVYKVEDIPQQWRKTSKWCKELEESLKSSVSSMRPARELKVSDFRLLLLGPVGSGKSSFCNTVTSVFQDRITQRAICGKAAHSITSVYHPYTIKVRSGGCLNFRLCDTRGLEEELGIDLIQCNHLLDGNLPEFFQFSADSGVDTNDSLFVQEPTLADKIHCVAFVLDGATLDELPQRVIDKMKDFRKLCTRKHIPQAVLLTKVDLIDDVVASSVNSVLESIDVGEKVQEAAELLGIPEYNIHPIKNYNTEVELDEGVNILALHALQQMLNYAEDFMENIQQREGNADITSSVDPSFVKKPTLADKIHCVAFVLDGATLDELPQRLIDKMKDFRNLCTQKHCLIPVKGNNIIGYNTQSHTPKRRPLKRSRYRSLSPSGPHQTRDTTPGSPRRSTAPGGGPTEPE</sequence>
<feature type="domain" description="TLDc" evidence="3">
    <location>
        <begin position="12"/>
        <end position="189"/>
    </location>
</feature>
<comment type="similarity">
    <text evidence="1">Belongs to the IFI44 family.</text>
</comment>
<feature type="compositionally biased region" description="Polar residues" evidence="2">
    <location>
        <begin position="554"/>
        <end position="574"/>
    </location>
</feature>
<dbReference type="InterPro" id="IPR027417">
    <property type="entry name" value="P-loop_NTPase"/>
</dbReference>
<dbReference type="SUPFAM" id="SSF52540">
    <property type="entry name" value="P-loop containing nucleoside triphosphate hydrolases"/>
    <property type="match status" value="1"/>
</dbReference>
<accession>A0ABY7GDP3</accession>
<dbReference type="PROSITE" id="PS51886">
    <property type="entry name" value="TLDC"/>
    <property type="match status" value="1"/>
</dbReference>
<feature type="non-terminal residue" evidence="4">
    <location>
        <position position="586"/>
    </location>
</feature>
<keyword evidence="5" id="KW-1185">Reference proteome</keyword>
<proteinExistence type="inferred from homology"/>
<evidence type="ECO:0000313" key="4">
    <source>
        <dbReference type="EMBL" id="WAR31624.1"/>
    </source>
</evidence>
<dbReference type="Pfam" id="PF07534">
    <property type="entry name" value="TLD"/>
    <property type="match status" value="1"/>
</dbReference>
<gene>
    <name evidence="4" type="ORF">MAR_034166</name>
</gene>
<dbReference type="PANTHER" id="PTHR14241">
    <property type="entry name" value="INTERFERON-INDUCED PROTEIN 44"/>
    <property type="match status" value="1"/>
</dbReference>